<feature type="region of interest" description="Disordered" evidence="2">
    <location>
        <begin position="1"/>
        <end position="40"/>
    </location>
</feature>
<proteinExistence type="predicted"/>
<feature type="region of interest" description="Disordered" evidence="2">
    <location>
        <begin position="66"/>
        <end position="101"/>
    </location>
</feature>
<keyword evidence="3" id="KW-0472">Membrane</keyword>
<keyword evidence="3" id="KW-1133">Transmembrane helix</keyword>
<evidence type="ECO:0000256" key="2">
    <source>
        <dbReference type="SAM" id="MobiDB-lite"/>
    </source>
</evidence>
<feature type="transmembrane region" description="Helical" evidence="3">
    <location>
        <begin position="42"/>
        <end position="63"/>
    </location>
</feature>
<evidence type="ECO:0000313" key="5">
    <source>
        <dbReference type="EMBL" id="WSD19797.1"/>
    </source>
</evidence>
<protein>
    <submittedName>
        <fullName evidence="5">DUF4352 domain-containing protein</fullName>
    </submittedName>
</protein>
<evidence type="ECO:0000313" key="6">
    <source>
        <dbReference type="Proteomes" id="UP001340816"/>
    </source>
</evidence>
<feature type="compositionally biased region" description="Low complexity" evidence="2">
    <location>
        <begin position="11"/>
        <end position="29"/>
    </location>
</feature>
<evidence type="ECO:0000259" key="4">
    <source>
        <dbReference type="Pfam" id="PF11611"/>
    </source>
</evidence>
<name>A0ABZ1HMG3_STRPH</name>
<dbReference type="Pfam" id="PF11611">
    <property type="entry name" value="DUF4352"/>
    <property type="match status" value="1"/>
</dbReference>
<keyword evidence="1" id="KW-0732">Signal</keyword>
<accession>A0ABZ1HMG3</accession>
<evidence type="ECO:0000256" key="3">
    <source>
        <dbReference type="SAM" id="Phobius"/>
    </source>
</evidence>
<organism evidence="5 6">
    <name type="scientific">Streptomyces phaeochromogenes</name>
    <dbReference type="NCBI Taxonomy" id="1923"/>
    <lineage>
        <taxon>Bacteria</taxon>
        <taxon>Bacillati</taxon>
        <taxon>Actinomycetota</taxon>
        <taxon>Actinomycetes</taxon>
        <taxon>Kitasatosporales</taxon>
        <taxon>Streptomycetaceae</taxon>
        <taxon>Streptomyces</taxon>
        <taxon>Streptomyces phaeochromogenes group</taxon>
    </lineage>
</organism>
<gene>
    <name evidence="5" type="ORF">OHB35_44870</name>
</gene>
<dbReference type="EMBL" id="CP109135">
    <property type="protein sequence ID" value="WSD19797.1"/>
    <property type="molecule type" value="Genomic_DNA"/>
</dbReference>
<feature type="compositionally biased region" description="Pro residues" evidence="2">
    <location>
        <begin position="1"/>
        <end position="10"/>
    </location>
</feature>
<reference evidence="5 6" key="1">
    <citation type="submission" date="2022-10" db="EMBL/GenBank/DDBJ databases">
        <title>The complete genomes of actinobacterial strains from the NBC collection.</title>
        <authorList>
            <person name="Joergensen T.S."/>
            <person name="Alvarez Arevalo M."/>
            <person name="Sterndorff E.B."/>
            <person name="Faurdal D."/>
            <person name="Vuksanovic O."/>
            <person name="Mourched A.-S."/>
            <person name="Charusanti P."/>
            <person name="Shaw S."/>
            <person name="Blin K."/>
            <person name="Weber T."/>
        </authorList>
    </citation>
    <scope>NUCLEOTIDE SEQUENCE [LARGE SCALE GENOMIC DNA]</scope>
    <source>
        <strain evidence="5 6">NBC 01752</strain>
    </source>
</reference>
<dbReference type="InterPro" id="IPR029051">
    <property type="entry name" value="DUF4352"/>
</dbReference>
<sequence length="209" mass="21937">MSQPQYPPQQPSWGGQPQQPGWPGLEPAWGAPPPPPPKRKNYGGWIVAGVLSAVAVIAVFGAVNNGFAPKDDKGTRTSSDVRETRTPQQNEPLEEEAAAPESAIKVSARKTGFTASVLADGTNYTSVRVTVTNNGDEPISVNPLYFAITDTGGTKHTAELGVDSGQIDTVDLAPGENMSGVITGKGRFTPKYVTYTDGLIGDSVRGDVS</sequence>
<dbReference type="InterPro" id="IPR029050">
    <property type="entry name" value="Immunoprotect_excell_Ig-like"/>
</dbReference>
<feature type="compositionally biased region" description="Basic and acidic residues" evidence="2">
    <location>
        <begin position="69"/>
        <end position="85"/>
    </location>
</feature>
<evidence type="ECO:0000256" key="1">
    <source>
        <dbReference type="ARBA" id="ARBA00022729"/>
    </source>
</evidence>
<feature type="domain" description="DUF4352" evidence="4">
    <location>
        <begin position="119"/>
        <end position="183"/>
    </location>
</feature>
<keyword evidence="3" id="KW-0812">Transmembrane</keyword>
<dbReference type="Gene3D" id="2.60.40.1240">
    <property type="match status" value="1"/>
</dbReference>
<dbReference type="RefSeq" id="WP_326761734.1">
    <property type="nucleotide sequence ID" value="NZ_CP109135.1"/>
</dbReference>
<dbReference type="Proteomes" id="UP001340816">
    <property type="component" value="Chromosome"/>
</dbReference>
<keyword evidence="6" id="KW-1185">Reference proteome</keyword>